<name>A0AB94IMH7_9BACI</name>
<evidence type="ECO:0000313" key="2">
    <source>
        <dbReference type="Proteomes" id="UP000018877"/>
    </source>
</evidence>
<keyword evidence="2" id="KW-1185">Reference proteome</keyword>
<sequence length="73" mass="8261">MKKVILHGTRTTLLEFGNAAKLKLSHTLASPIVTSKYIPSEHLPGLKISDWKQDYLYGLQRLGLELMLHSTKE</sequence>
<protein>
    <submittedName>
        <fullName evidence="1">ROK family transcriptional regulator</fullName>
    </submittedName>
</protein>
<comment type="caution">
    <text evidence="1">The sequence shown here is derived from an EMBL/GenBank/DDBJ whole genome shotgun (WGS) entry which is preliminary data.</text>
</comment>
<dbReference type="EMBL" id="ALAN01000074">
    <property type="protein sequence ID" value="ETI68230.1"/>
    <property type="molecule type" value="Genomic_DNA"/>
</dbReference>
<gene>
    <name evidence="1" type="ORF">BAVI_13514</name>
</gene>
<accession>A0AB94IMH7</accession>
<organism evidence="1 2">
    <name type="scientific">Neobacillus vireti LMG 21834</name>
    <dbReference type="NCBI Taxonomy" id="1131730"/>
    <lineage>
        <taxon>Bacteria</taxon>
        <taxon>Bacillati</taxon>
        <taxon>Bacillota</taxon>
        <taxon>Bacilli</taxon>
        <taxon>Bacillales</taxon>
        <taxon>Bacillaceae</taxon>
        <taxon>Neobacillus</taxon>
    </lineage>
</organism>
<dbReference type="AlphaFoldDB" id="A0AB94IMH7"/>
<dbReference type="Proteomes" id="UP000018877">
    <property type="component" value="Unassembled WGS sequence"/>
</dbReference>
<reference evidence="1 2" key="1">
    <citation type="journal article" date="2014" name="Environ. Microbiol.">
        <title>The nitrate-ammonifying and nosZ-carrying bacterium Bacillus vireti is a potent source and sink for nitric and nitrous oxide under high nitrate conditions.</title>
        <authorList>
            <person name="Mania D."/>
            <person name="Heylen K."/>
            <person name="van Spanning R.J."/>
            <person name="Frostegard A."/>
        </authorList>
    </citation>
    <scope>NUCLEOTIDE SEQUENCE [LARGE SCALE GENOMIC DNA]</scope>
    <source>
        <strain evidence="1 2">LMG 21834</strain>
    </source>
</reference>
<proteinExistence type="predicted"/>
<evidence type="ECO:0000313" key="1">
    <source>
        <dbReference type="EMBL" id="ETI68230.1"/>
    </source>
</evidence>